<gene>
    <name evidence="2" type="ORF">ECE50_030720</name>
</gene>
<dbReference type="EMBL" id="RIAR02000003">
    <property type="protein sequence ID" value="NSL91236.1"/>
    <property type="molecule type" value="Genomic_DNA"/>
</dbReference>
<organism evidence="2 3">
    <name type="scientific">Chitinophaga solisilvae</name>
    <dbReference type="NCBI Taxonomy" id="1233460"/>
    <lineage>
        <taxon>Bacteria</taxon>
        <taxon>Pseudomonadati</taxon>
        <taxon>Bacteroidota</taxon>
        <taxon>Chitinophagia</taxon>
        <taxon>Chitinophagales</taxon>
        <taxon>Chitinophagaceae</taxon>
        <taxon>Chitinophaga</taxon>
    </lineage>
</organism>
<dbReference type="Pfam" id="PF08592">
    <property type="entry name" value="Anthrone_oxy"/>
    <property type="match status" value="1"/>
</dbReference>
<keyword evidence="1" id="KW-0812">Transmembrane</keyword>
<name>A0A9Q5GVG1_9BACT</name>
<keyword evidence="1" id="KW-1133">Transmembrane helix</keyword>
<evidence type="ECO:0000313" key="2">
    <source>
        <dbReference type="EMBL" id="NSL91236.1"/>
    </source>
</evidence>
<evidence type="ECO:0000313" key="3">
    <source>
        <dbReference type="Proteomes" id="UP000281028"/>
    </source>
</evidence>
<dbReference type="Proteomes" id="UP000281028">
    <property type="component" value="Unassembled WGS sequence"/>
</dbReference>
<sequence length="150" mass="16211">MNYRQPLLIATTVLTGLTAGLFFGFSVSVNPAFLRLTDVQYITAMQAINDVIVNPVFMIAFMGPVFLLPVLGYSYAKQRSEGRLPLIIAAIAYVIGTFGVTVACNVPLNDALAAFDVAAASPQQAAAARQQFANPWNSWHTIRTVFNVIA</sequence>
<proteinExistence type="predicted"/>
<reference evidence="2" key="1">
    <citation type="submission" date="2020-05" db="EMBL/GenBank/DDBJ databases">
        <title>Chitinophaga laudate sp. nov., isolated from a tropical peat swamp.</title>
        <authorList>
            <person name="Goh C.B.S."/>
            <person name="Lee M.S."/>
            <person name="Parimannan S."/>
            <person name="Pasbakhsh P."/>
            <person name="Yule C.M."/>
            <person name="Rajandas H."/>
            <person name="Loke S."/>
            <person name="Croft L."/>
            <person name="Tan J.B.L."/>
        </authorList>
    </citation>
    <scope>NUCLEOTIDE SEQUENCE</scope>
    <source>
        <strain evidence="2">Mgbs1</strain>
    </source>
</reference>
<dbReference type="InterPro" id="IPR013901">
    <property type="entry name" value="Anthrone_oxy"/>
</dbReference>
<feature type="transmembrane region" description="Helical" evidence="1">
    <location>
        <begin position="7"/>
        <end position="32"/>
    </location>
</feature>
<dbReference type="AlphaFoldDB" id="A0A9Q5GVG1"/>
<feature type="transmembrane region" description="Helical" evidence="1">
    <location>
        <begin position="84"/>
        <end position="103"/>
    </location>
</feature>
<protein>
    <submittedName>
        <fullName evidence="2">DUF1772 domain-containing protein</fullName>
    </submittedName>
</protein>
<accession>A0A9Q5GVG1</accession>
<keyword evidence="1" id="KW-0472">Membrane</keyword>
<keyword evidence="3" id="KW-1185">Reference proteome</keyword>
<comment type="caution">
    <text evidence="2">The sequence shown here is derived from an EMBL/GenBank/DDBJ whole genome shotgun (WGS) entry which is preliminary data.</text>
</comment>
<feature type="non-terminal residue" evidence="2">
    <location>
        <position position="150"/>
    </location>
</feature>
<feature type="transmembrane region" description="Helical" evidence="1">
    <location>
        <begin position="52"/>
        <end position="72"/>
    </location>
</feature>
<evidence type="ECO:0000256" key="1">
    <source>
        <dbReference type="SAM" id="Phobius"/>
    </source>
</evidence>